<proteinExistence type="inferred from homology"/>
<protein>
    <recommendedName>
        <fullName evidence="9">3-hydroxyisobutyrate dehydrogenase</fullName>
    </recommendedName>
</protein>
<dbReference type="GO" id="GO:0016491">
    <property type="term" value="F:oxidoreductase activity"/>
    <property type="evidence" value="ECO:0007669"/>
    <property type="project" value="UniProtKB-KW"/>
</dbReference>
<keyword evidence="3" id="KW-0520">NAD</keyword>
<dbReference type="PROSITE" id="PS00895">
    <property type="entry name" value="3_HYDROXYISOBUT_DH"/>
    <property type="match status" value="1"/>
</dbReference>
<dbReference type="Proteomes" id="UP001157974">
    <property type="component" value="Unassembled WGS sequence"/>
</dbReference>
<dbReference type="GO" id="GO:0051287">
    <property type="term" value="F:NAD binding"/>
    <property type="evidence" value="ECO:0007669"/>
    <property type="project" value="InterPro"/>
</dbReference>
<reference evidence="7 8" key="1">
    <citation type="journal article" date="2023" name="Nat. Commun.">
        <title>Origin of minicircular mitochondrial genomes in red algae.</title>
        <authorList>
            <person name="Lee Y."/>
            <person name="Cho C.H."/>
            <person name="Lee Y.M."/>
            <person name="Park S.I."/>
            <person name="Yang J.H."/>
            <person name="West J.A."/>
            <person name="Bhattacharya D."/>
            <person name="Yoon H.S."/>
        </authorList>
    </citation>
    <scope>NUCLEOTIDE SEQUENCE [LARGE SCALE GENOMIC DNA]</scope>
    <source>
        <strain evidence="7 8">CCMP1338</strain>
        <tissue evidence="7">Whole cell</tissue>
    </source>
</reference>
<accession>A0AAV8V2I5</accession>
<comment type="caution">
    <text evidence="7">The sequence shown here is derived from an EMBL/GenBank/DDBJ whole genome shotgun (WGS) entry which is preliminary data.</text>
</comment>
<dbReference type="InterPro" id="IPR029154">
    <property type="entry name" value="HIBADH-like_NADP-bd"/>
</dbReference>
<dbReference type="AlphaFoldDB" id="A0AAV8V2I5"/>
<keyword evidence="8" id="KW-1185">Reference proteome</keyword>
<evidence type="ECO:0000259" key="6">
    <source>
        <dbReference type="Pfam" id="PF14833"/>
    </source>
</evidence>
<dbReference type="InterPro" id="IPR008927">
    <property type="entry name" value="6-PGluconate_DH-like_C_sf"/>
</dbReference>
<dbReference type="SUPFAM" id="SSF48179">
    <property type="entry name" value="6-phosphogluconate dehydrogenase C-terminal domain-like"/>
    <property type="match status" value="1"/>
</dbReference>
<evidence type="ECO:0000256" key="3">
    <source>
        <dbReference type="ARBA" id="ARBA00023027"/>
    </source>
</evidence>
<dbReference type="InterPro" id="IPR015815">
    <property type="entry name" value="HIBADH-related"/>
</dbReference>
<comment type="similarity">
    <text evidence="1">Belongs to the HIBADH-related family. NP60 subfamily.</text>
</comment>
<dbReference type="Gene3D" id="1.10.1040.10">
    <property type="entry name" value="N-(1-d-carboxylethyl)-l-norvaline Dehydrogenase, domain 2"/>
    <property type="match status" value="1"/>
</dbReference>
<evidence type="ECO:0000256" key="1">
    <source>
        <dbReference type="ARBA" id="ARBA00007598"/>
    </source>
</evidence>
<feature type="active site" evidence="4">
    <location>
        <position position="208"/>
    </location>
</feature>
<evidence type="ECO:0000259" key="5">
    <source>
        <dbReference type="Pfam" id="PF03446"/>
    </source>
</evidence>
<keyword evidence="2" id="KW-0560">Oxidoreductase</keyword>
<dbReference type="Pfam" id="PF14833">
    <property type="entry name" value="NAD_binding_11"/>
    <property type="match status" value="1"/>
</dbReference>
<dbReference type="InterPro" id="IPR051265">
    <property type="entry name" value="HIBADH-related_NP60_sf"/>
</dbReference>
<evidence type="ECO:0008006" key="9">
    <source>
        <dbReference type="Google" id="ProtNLM"/>
    </source>
</evidence>
<dbReference type="EMBL" id="JAMWBK010000002">
    <property type="protein sequence ID" value="KAJ8907628.1"/>
    <property type="molecule type" value="Genomic_DNA"/>
</dbReference>
<organism evidence="7 8">
    <name type="scientific">Rhodosorus marinus</name>
    <dbReference type="NCBI Taxonomy" id="101924"/>
    <lineage>
        <taxon>Eukaryota</taxon>
        <taxon>Rhodophyta</taxon>
        <taxon>Stylonematophyceae</taxon>
        <taxon>Stylonematales</taxon>
        <taxon>Stylonemataceae</taxon>
        <taxon>Rhodosorus</taxon>
    </lineage>
</organism>
<evidence type="ECO:0000256" key="2">
    <source>
        <dbReference type="ARBA" id="ARBA00023002"/>
    </source>
</evidence>
<name>A0AAV8V2I5_9RHOD</name>
<dbReference type="InterPro" id="IPR036291">
    <property type="entry name" value="NAD(P)-bd_dom_sf"/>
</dbReference>
<feature type="domain" description="3-hydroxyisobutyrate dehydrogenase-like NAD-binding" evidence="6">
    <location>
        <begin position="202"/>
        <end position="323"/>
    </location>
</feature>
<evidence type="ECO:0000313" key="7">
    <source>
        <dbReference type="EMBL" id="KAJ8907628.1"/>
    </source>
</evidence>
<dbReference type="InterPro" id="IPR002204">
    <property type="entry name" value="3-OH-isobutyrate_DH-rel_CS"/>
</dbReference>
<dbReference type="PIRSF" id="PIRSF000103">
    <property type="entry name" value="HIBADH"/>
    <property type="match status" value="1"/>
</dbReference>
<dbReference type="GO" id="GO:0050661">
    <property type="term" value="F:NADP binding"/>
    <property type="evidence" value="ECO:0007669"/>
    <property type="project" value="InterPro"/>
</dbReference>
<dbReference type="Gene3D" id="3.40.50.720">
    <property type="entry name" value="NAD(P)-binding Rossmann-like Domain"/>
    <property type="match status" value="1"/>
</dbReference>
<dbReference type="InterPro" id="IPR006115">
    <property type="entry name" value="6PGDH_NADP-bd"/>
</dbReference>
<gene>
    <name evidence="7" type="ORF">NDN08_007738</name>
</gene>
<feature type="domain" description="6-phosphogluconate dehydrogenase NADP-binding" evidence="5">
    <location>
        <begin position="36"/>
        <end position="199"/>
    </location>
</feature>
<evidence type="ECO:0000256" key="4">
    <source>
        <dbReference type="PIRSR" id="PIRSR000103-1"/>
    </source>
</evidence>
<dbReference type="SUPFAM" id="SSF51735">
    <property type="entry name" value="NAD(P)-binding Rossmann-fold domains"/>
    <property type="match status" value="1"/>
</dbReference>
<evidence type="ECO:0000313" key="8">
    <source>
        <dbReference type="Proteomes" id="UP001157974"/>
    </source>
</evidence>
<dbReference type="PANTHER" id="PTHR43580:SF2">
    <property type="entry name" value="CYTOKINE-LIKE NUCLEAR FACTOR N-PAC"/>
    <property type="match status" value="1"/>
</dbReference>
<dbReference type="Pfam" id="PF03446">
    <property type="entry name" value="NAD_binding_2"/>
    <property type="match status" value="1"/>
</dbReference>
<dbReference type="InterPro" id="IPR013328">
    <property type="entry name" value="6PGD_dom2"/>
</dbReference>
<sequence length="328" mass="34851">MAFIFSTNLGRGLFGKGRRSVSGHRTVVRMAATGPMGFIGLGIMGYPMAQNLINGGGELVVWNRSTEKSADLADKNPGKVTVVESPKEVIERCDITFSMLSTPQAVEAIYFGSGDKSALEGVSKGKRIVDCSTLTQEASQASADAVAERGGLFLEAPVSGSKVPAETGNLIFLCGGDKSTFDIIENELSLMGKKSFFLGPCGSGTRMKLVVNMIMGSMMAALSEGIALAEATDLDGQTLLDVLDLGAMANPLFKMKGGNMLTDKRNYAPHFPLEHAQKDMRFACSLADQAEVQMPVASAANQLFISARSQGFSREDLSAVIEALRTKQ</sequence>
<dbReference type="PANTHER" id="PTHR43580">
    <property type="entry name" value="OXIDOREDUCTASE GLYR1-RELATED"/>
    <property type="match status" value="1"/>
</dbReference>